<evidence type="ECO:0000259" key="2">
    <source>
        <dbReference type="Pfam" id="PF13472"/>
    </source>
</evidence>
<dbReference type="SUPFAM" id="SSF52266">
    <property type="entry name" value="SGNH hydrolase"/>
    <property type="match status" value="1"/>
</dbReference>
<dbReference type="Gene3D" id="3.40.50.1110">
    <property type="entry name" value="SGNH hydrolase"/>
    <property type="match status" value="1"/>
</dbReference>
<dbReference type="InterPro" id="IPR013830">
    <property type="entry name" value="SGNH_hydro"/>
</dbReference>
<protein>
    <submittedName>
        <fullName evidence="3">Lysophospholipase L1-like esterase</fullName>
    </submittedName>
</protein>
<accession>A0A0F4YK95</accession>
<dbReference type="RefSeq" id="XP_013325172.1">
    <property type="nucleotide sequence ID" value="XM_013469718.1"/>
</dbReference>
<feature type="signal peptide" evidence="1">
    <location>
        <begin position="1"/>
        <end position="20"/>
    </location>
</feature>
<dbReference type="EMBL" id="LASV01000443">
    <property type="protein sequence ID" value="KKA18560.1"/>
    <property type="molecule type" value="Genomic_DNA"/>
</dbReference>
<dbReference type="GeneID" id="25319768"/>
<sequence>MDRIVGALVLLLGLFQCVNASPSSFTDRGTADANASVVSINNARLKKSGWHWVDTWTAMPQLTEPANLPPPPFNGSATIFFNSTIRQTLHVSLGAEKLRLRVSNAFGITNLTLSEVTIALPADGQEGTSAIQPQTLQQVTFSGQRSVSIPDGGLAVSDPLDFPVKPLTVLSVSIYLADGQQGGAITSHPGSRTTTYFSFGNYAHAANLTDASVQSVEHWYFISAVEVWSPPSARAFAIIGDSITDGRGSDDNKDDRWPDLVLDKMQQHPDTASIAVLNQAAGGNRILQDGLGPNVISRVDRDILAQSGVRYAMIFEGVNDIGVADPDPATQQAIGDSLIAGYIQIAERIHAQGIPFFAATITPFGTPAGSNSSVQPYSNPVREQTRQRINTWIRTSGVFDAVIDFDRIVRDPNDPSVLAPEYFPVHTLIIYIYTKV</sequence>
<name>A0A0F4YK95_RASE3</name>
<dbReference type="Proteomes" id="UP000053958">
    <property type="component" value="Unassembled WGS sequence"/>
</dbReference>
<dbReference type="CDD" id="cd01830">
    <property type="entry name" value="XynE_like"/>
    <property type="match status" value="1"/>
</dbReference>
<evidence type="ECO:0000313" key="4">
    <source>
        <dbReference type="Proteomes" id="UP000053958"/>
    </source>
</evidence>
<dbReference type="STRING" id="1408163.A0A0F4YK95"/>
<dbReference type="OrthoDB" id="10071171at2759"/>
<dbReference type="PANTHER" id="PTHR43784:SF3">
    <property type="entry name" value="GDSL FAMILY LIPASE"/>
    <property type="match status" value="1"/>
</dbReference>
<evidence type="ECO:0000256" key="1">
    <source>
        <dbReference type="SAM" id="SignalP"/>
    </source>
</evidence>
<keyword evidence="4" id="KW-1185">Reference proteome</keyword>
<keyword evidence="1" id="KW-0732">Signal</keyword>
<gene>
    <name evidence="3" type="ORF">T310_7496</name>
</gene>
<organism evidence="3 4">
    <name type="scientific">Rasamsonia emersonii (strain ATCC 16479 / CBS 393.64 / IMI 116815)</name>
    <dbReference type="NCBI Taxonomy" id="1408163"/>
    <lineage>
        <taxon>Eukaryota</taxon>
        <taxon>Fungi</taxon>
        <taxon>Dikarya</taxon>
        <taxon>Ascomycota</taxon>
        <taxon>Pezizomycotina</taxon>
        <taxon>Eurotiomycetes</taxon>
        <taxon>Eurotiomycetidae</taxon>
        <taxon>Eurotiales</taxon>
        <taxon>Trichocomaceae</taxon>
        <taxon>Rasamsonia</taxon>
    </lineage>
</organism>
<feature type="domain" description="SGNH hydrolase-type esterase" evidence="2">
    <location>
        <begin position="239"/>
        <end position="416"/>
    </location>
</feature>
<reference evidence="3 4" key="1">
    <citation type="submission" date="2015-04" db="EMBL/GenBank/DDBJ databases">
        <authorList>
            <person name="Heijne W.H."/>
            <person name="Fedorova N.D."/>
            <person name="Nierman W.C."/>
            <person name="Vollebregt A.W."/>
            <person name="Zhao Z."/>
            <person name="Wu L."/>
            <person name="Kumar M."/>
            <person name="Stam H."/>
            <person name="van den Berg M.A."/>
            <person name="Pel H.J."/>
        </authorList>
    </citation>
    <scope>NUCLEOTIDE SEQUENCE [LARGE SCALE GENOMIC DNA]</scope>
    <source>
        <strain evidence="3 4">CBS 393.64</strain>
    </source>
</reference>
<proteinExistence type="predicted"/>
<comment type="caution">
    <text evidence="3">The sequence shown here is derived from an EMBL/GenBank/DDBJ whole genome shotgun (WGS) entry which is preliminary data.</text>
</comment>
<feature type="chain" id="PRO_5002481949" evidence="1">
    <location>
        <begin position="21"/>
        <end position="436"/>
    </location>
</feature>
<dbReference type="PANTHER" id="PTHR43784">
    <property type="entry name" value="GDSL-LIKE LIPASE/ACYLHYDROLASE, PUTATIVE (AFU_ORTHOLOGUE AFUA_2G00820)-RELATED"/>
    <property type="match status" value="1"/>
</dbReference>
<evidence type="ECO:0000313" key="3">
    <source>
        <dbReference type="EMBL" id="KKA18560.1"/>
    </source>
</evidence>
<dbReference type="AlphaFoldDB" id="A0A0F4YK95"/>
<dbReference type="InterPro" id="IPR053140">
    <property type="entry name" value="GDSL_Rv0518-like"/>
</dbReference>
<dbReference type="Pfam" id="PF13472">
    <property type="entry name" value="Lipase_GDSL_2"/>
    <property type="match status" value="1"/>
</dbReference>
<dbReference type="InterPro" id="IPR036514">
    <property type="entry name" value="SGNH_hydro_sf"/>
</dbReference>